<feature type="region of interest" description="Disordered" evidence="1">
    <location>
        <begin position="132"/>
        <end position="174"/>
    </location>
</feature>
<gene>
    <name evidence="2" type="ORF">Tco_0990745</name>
</gene>
<feature type="compositionally biased region" description="Low complexity" evidence="1">
    <location>
        <begin position="278"/>
        <end position="290"/>
    </location>
</feature>
<dbReference type="EMBL" id="BQNB010016779">
    <property type="protein sequence ID" value="GJT55691.1"/>
    <property type="molecule type" value="Genomic_DNA"/>
</dbReference>
<organism evidence="2 3">
    <name type="scientific">Tanacetum coccineum</name>
    <dbReference type="NCBI Taxonomy" id="301880"/>
    <lineage>
        <taxon>Eukaryota</taxon>
        <taxon>Viridiplantae</taxon>
        <taxon>Streptophyta</taxon>
        <taxon>Embryophyta</taxon>
        <taxon>Tracheophyta</taxon>
        <taxon>Spermatophyta</taxon>
        <taxon>Magnoliopsida</taxon>
        <taxon>eudicotyledons</taxon>
        <taxon>Gunneridae</taxon>
        <taxon>Pentapetalae</taxon>
        <taxon>asterids</taxon>
        <taxon>campanulids</taxon>
        <taxon>Asterales</taxon>
        <taxon>Asteraceae</taxon>
        <taxon>Asteroideae</taxon>
        <taxon>Anthemideae</taxon>
        <taxon>Anthemidinae</taxon>
        <taxon>Tanacetum</taxon>
    </lineage>
</organism>
<feature type="compositionally biased region" description="Basic and acidic residues" evidence="1">
    <location>
        <begin position="300"/>
        <end position="320"/>
    </location>
</feature>
<evidence type="ECO:0000313" key="3">
    <source>
        <dbReference type="Proteomes" id="UP001151760"/>
    </source>
</evidence>
<name>A0ABQ5EXD4_9ASTR</name>
<accession>A0ABQ5EXD4</accession>
<sequence length="426" mass="47653">MEQEGLQQAALNEALVPIVDQYLIPKYKDTSSYQFQLDNQKIEIGVELFWEILCITLRVPNKEFIEPPPHDALVLFFKQLSYKGKLKFISKGEEDQKYGMSIPDLMMNDDIKKSDVYLTCITLYANTELPKVGKSKGKGKGKGPAGKKKADPPTPKEKKKKDAPRKKSSITTNDNILLDPDKALKLGEFINEEDNRLIQRRPTSVVIGGSVHKVSDEDKLDHSQKLKGIETLSKLAQYILDMKTTSKASKLDYRIQQQSQGSSKGAGIILEVLDEPKGNSGSSNNSSSGSDYENEIISSDDEKKVVDQEKVDDKEKADEEMKNDEEVEKDEKVDDEQAGINQAHTDQAKDDQAGVIILEIQQKKPKVPPTSSSLTLSSVEYGNQFLNDSCDTSLPGILKEPAKIEMQSMVVTRLKIHLLVLYKYNI</sequence>
<dbReference type="Proteomes" id="UP001151760">
    <property type="component" value="Unassembled WGS sequence"/>
</dbReference>
<protein>
    <submittedName>
        <fullName evidence="2">Uncharacterized protein</fullName>
    </submittedName>
</protein>
<feature type="compositionally biased region" description="Basic residues" evidence="1">
    <location>
        <begin position="157"/>
        <end position="168"/>
    </location>
</feature>
<feature type="compositionally biased region" description="Acidic residues" evidence="1">
    <location>
        <begin position="321"/>
        <end position="336"/>
    </location>
</feature>
<keyword evidence="3" id="KW-1185">Reference proteome</keyword>
<feature type="region of interest" description="Disordered" evidence="1">
    <location>
        <begin position="274"/>
        <end position="336"/>
    </location>
</feature>
<comment type="caution">
    <text evidence="2">The sequence shown here is derived from an EMBL/GenBank/DDBJ whole genome shotgun (WGS) entry which is preliminary data.</text>
</comment>
<proteinExistence type="predicted"/>
<evidence type="ECO:0000256" key="1">
    <source>
        <dbReference type="SAM" id="MobiDB-lite"/>
    </source>
</evidence>
<evidence type="ECO:0000313" key="2">
    <source>
        <dbReference type="EMBL" id="GJT55691.1"/>
    </source>
</evidence>
<reference evidence="2" key="1">
    <citation type="journal article" date="2022" name="Int. J. Mol. Sci.">
        <title>Draft Genome of Tanacetum Coccineum: Genomic Comparison of Closely Related Tanacetum-Family Plants.</title>
        <authorList>
            <person name="Yamashiro T."/>
            <person name="Shiraishi A."/>
            <person name="Nakayama K."/>
            <person name="Satake H."/>
        </authorList>
    </citation>
    <scope>NUCLEOTIDE SEQUENCE</scope>
</reference>
<reference evidence="2" key="2">
    <citation type="submission" date="2022-01" db="EMBL/GenBank/DDBJ databases">
        <authorList>
            <person name="Yamashiro T."/>
            <person name="Shiraishi A."/>
            <person name="Satake H."/>
            <person name="Nakayama K."/>
        </authorList>
    </citation>
    <scope>NUCLEOTIDE SEQUENCE</scope>
</reference>
<feature type="compositionally biased region" description="Basic residues" evidence="1">
    <location>
        <begin position="133"/>
        <end position="147"/>
    </location>
</feature>